<accession>A0A5C2RUF7</accession>
<dbReference type="EMBL" id="ML122310">
    <property type="protein sequence ID" value="RPD54147.1"/>
    <property type="molecule type" value="Genomic_DNA"/>
</dbReference>
<evidence type="ECO:0000313" key="2">
    <source>
        <dbReference type="Proteomes" id="UP000313359"/>
    </source>
</evidence>
<keyword evidence="2" id="KW-1185">Reference proteome</keyword>
<sequence length="237" mass="26488">MKTPQLRQLHALVSLHSPTWPTATVPTRVSCTQVNWNLRLVYTRRTRHCSSSTRISLAKSQPERFRVEYHRTLSHSPGFPVHAREFLRPSERLRSGWCIAAAVKCSSYRPVQVAPPLRACLHPRSTLWRGHPVSALETSSLLPSASIAMREVRCQTSDTCAAMPSLRDHHVVSRGVDCAHCPEDRDPASHDACKPTRWPTVSLREILKSSVQSGGGIAHDAQFVLLRTPHFCHAGCK</sequence>
<name>A0A5C2RUF7_9APHY</name>
<reference evidence="1" key="1">
    <citation type="journal article" date="2018" name="Genome Biol. Evol.">
        <title>Genomics and development of Lentinus tigrinus, a white-rot wood-decaying mushroom with dimorphic fruiting bodies.</title>
        <authorList>
            <person name="Wu B."/>
            <person name="Xu Z."/>
            <person name="Knudson A."/>
            <person name="Carlson A."/>
            <person name="Chen N."/>
            <person name="Kovaka S."/>
            <person name="LaButti K."/>
            <person name="Lipzen A."/>
            <person name="Pennachio C."/>
            <person name="Riley R."/>
            <person name="Schakwitz W."/>
            <person name="Umezawa K."/>
            <person name="Ohm R.A."/>
            <person name="Grigoriev I.V."/>
            <person name="Nagy L.G."/>
            <person name="Gibbons J."/>
            <person name="Hibbett D."/>
        </authorList>
    </citation>
    <scope>NUCLEOTIDE SEQUENCE [LARGE SCALE GENOMIC DNA]</scope>
    <source>
        <strain evidence="1">ALCF2SS1-6</strain>
    </source>
</reference>
<protein>
    <submittedName>
        <fullName evidence="1">Uncharacterized protein</fullName>
    </submittedName>
</protein>
<gene>
    <name evidence="1" type="ORF">L227DRAFT_371022</name>
</gene>
<proteinExistence type="predicted"/>
<dbReference type="Proteomes" id="UP000313359">
    <property type="component" value="Unassembled WGS sequence"/>
</dbReference>
<evidence type="ECO:0000313" key="1">
    <source>
        <dbReference type="EMBL" id="RPD54147.1"/>
    </source>
</evidence>
<dbReference type="AlphaFoldDB" id="A0A5C2RUF7"/>
<organism evidence="1 2">
    <name type="scientific">Lentinus tigrinus ALCF2SS1-6</name>
    <dbReference type="NCBI Taxonomy" id="1328759"/>
    <lineage>
        <taxon>Eukaryota</taxon>
        <taxon>Fungi</taxon>
        <taxon>Dikarya</taxon>
        <taxon>Basidiomycota</taxon>
        <taxon>Agaricomycotina</taxon>
        <taxon>Agaricomycetes</taxon>
        <taxon>Polyporales</taxon>
        <taxon>Polyporaceae</taxon>
        <taxon>Lentinus</taxon>
    </lineage>
</organism>